<protein>
    <submittedName>
        <fullName evidence="6">Esterase</fullName>
    </submittedName>
</protein>
<feature type="short sequence motif" description="GXSXG" evidence="4">
    <location>
        <begin position="40"/>
        <end position="44"/>
    </location>
</feature>
<dbReference type="SUPFAM" id="SSF52151">
    <property type="entry name" value="FabD/lysophospholipase-like"/>
    <property type="match status" value="1"/>
</dbReference>
<name>A0A2M8DR56_9BACT</name>
<dbReference type="Proteomes" id="UP000230136">
    <property type="component" value="Unassembled WGS sequence"/>
</dbReference>
<dbReference type="AlphaFoldDB" id="A0A2M8DR56"/>
<reference evidence="7" key="1">
    <citation type="submission" date="2017-09" db="EMBL/GenBank/DDBJ databases">
        <title>Depth-based differentiation of microbial function through sediment-hosted aquifers and enrichment of novel symbionts in the deep terrestrial subsurface.</title>
        <authorList>
            <person name="Probst A.J."/>
            <person name="Ladd B."/>
            <person name="Jarett J.K."/>
            <person name="Geller-Mcgrath D.E."/>
            <person name="Sieber C.M.K."/>
            <person name="Emerson J.B."/>
            <person name="Anantharaman K."/>
            <person name="Thomas B.C."/>
            <person name="Malmstrom R."/>
            <person name="Stieglmeier M."/>
            <person name="Klingl A."/>
            <person name="Woyke T."/>
            <person name="Ryan C.M."/>
            <person name="Banfield J.F."/>
        </authorList>
    </citation>
    <scope>NUCLEOTIDE SEQUENCE [LARGE SCALE GENOMIC DNA]</scope>
</reference>
<accession>A0A2M8DR56</accession>
<feature type="active site" description="Proton acceptor" evidence="4">
    <location>
        <position position="156"/>
    </location>
</feature>
<organism evidence="6 7">
    <name type="scientific">Candidatus Komeilibacteria bacterium CG_4_9_14_0_8_um_filter_36_9</name>
    <dbReference type="NCBI Taxonomy" id="1974473"/>
    <lineage>
        <taxon>Bacteria</taxon>
        <taxon>Candidatus Komeiliibacteriota</taxon>
    </lineage>
</organism>
<dbReference type="CDD" id="cd07205">
    <property type="entry name" value="Pat_PNPLA6_PNPLA7_NTE1_like"/>
    <property type="match status" value="1"/>
</dbReference>
<evidence type="ECO:0000256" key="3">
    <source>
        <dbReference type="ARBA" id="ARBA00023098"/>
    </source>
</evidence>
<keyword evidence="2 4" id="KW-0442">Lipid degradation</keyword>
<dbReference type="InterPro" id="IPR016035">
    <property type="entry name" value="Acyl_Trfase/lysoPLipase"/>
</dbReference>
<keyword evidence="1 4" id="KW-0378">Hydrolase</keyword>
<dbReference type="GO" id="GO:0016787">
    <property type="term" value="F:hydrolase activity"/>
    <property type="evidence" value="ECO:0007669"/>
    <property type="project" value="UniProtKB-UniRule"/>
</dbReference>
<dbReference type="InterPro" id="IPR050301">
    <property type="entry name" value="NTE"/>
</dbReference>
<dbReference type="EMBL" id="PFSY01000112">
    <property type="protein sequence ID" value="PJC01873.1"/>
    <property type="molecule type" value="Genomic_DNA"/>
</dbReference>
<proteinExistence type="predicted"/>
<evidence type="ECO:0000256" key="2">
    <source>
        <dbReference type="ARBA" id="ARBA00022963"/>
    </source>
</evidence>
<feature type="short sequence motif" description="DGA/G" evidence="4">
    <location>
        <begin position="156"/>
        <end position="158"/>
    </location>
</feature>
<comment type="caution">
    <text evidence="4">Lacks conserved residue(s) required for the propagation of feature annotation.</text>
</comment>
<dbReference type="PANTHER" id="PTHR14226:SF76">
    <property type="entry name" value="NTE FAMILY PROTEIN RSSA"/>
    <property type="match status" value="1"/>
</dbReference>
<dbReference type="InterPro" id="IPR002641">
    <property type="entry name" value="PNPLA_dom"/>
</dbReference>
<evidence type="ECO:0000259" key="5">
    <source>
        <dbReference type="PROSITE" id="PS51635"/>
    </source>
</evidence>
<feature type="active site" description="Nucleophile" evidence="4">
    <location>
        <position position="42"/>
    </location>
</feature>
<evidence type="ECO:0000313" key="7">
    <source>
        <dbReference type="Proteomes" id="UP000230136"/>
    </source>
</evidence>
<evidence type="ECO:0000256" key="4">
    <source>
        <dbReference type="PROSITE-ProRule" id="PRU01161"/>
    </source>
</evidence>
<evidence type="ECO:0000256" key="1">
    <source>
        <dbReference type="ARBA" id="ARBA00022801"/>
    </source>
</evidence>
<keyword evidence="3 4" id="KW-0443">Lipid metabolism</keyword>
<dbReference type="PROSITE" id="PS51635">
    <property type="entry name" value="PNPLA"/>
    <property type="match status" value="1"/>
</dbReference>
<feature type="domain" description="PNPLA" evidence="5">
    <location>
        <begin position="9"/>
        <end position="169"/>
    </location>
</feature>
<dbReference type="Pfam" id="PF01734">
    <property type="entry name" value="Patatin"/>
    <property type="match status" value="1"/>
</dbReference>
<evidence type="ECO:0000313" key="6">
    <source>
        <dbReference type="EMBL" id="PJC01873.1"/>
    </source>
</evidence>
<comment type="caution">
    <text evidence="6">The sequence shown here is derived from an EMBL/GenBank/DDBJ whole genome shotgun (WGS) entry which is preliminary data.</text>
</comment>
<gene>
    <name evidence="6" type="ORF">CO073_02465</name>
</gene>
<dbReference type="PANTHER" id="PTHR14226">
    <property type="entry name" value="NEUROPATHY TARGET ESTERASE/SWISS CHEESE D.MELANOGASTER"/>
    <property type="match status" value="1"/>
</dbReference>
<dbReference type="GO" id="GO:0016042">
    <property type="term" value="P:lipid catabolic process"/>
    <property type="evidence" value="ECO:0007669"/>
    <property type="project" value="UniProtKB-UniRule"/>
</dbReference>
<dbReference type="Gene3D" id="3.40.1090.10">
    <property type="entry name" value="Cytosolic phospholipase A2 catalytic domain"/>
    <property type="match status" value="2"/>
</dbReference>
<sequence length="267" mass="29598">MKKRKIVGLALGSGGIRGLAHVGVIKTLLKHDIPIDFLSGCSIGAWVAAHYALYEDIDRLEEYTVYRKKEKAKVFLEPAIKGGLVKGAKAKELLDDWFKKAEFKDTKIPVQVVATDLISGQPIILSEGNLATAVYASMAVPTLFKPIKYEDKILTDGGVSNPVPDDIVRHMGADIVIAVNLDNYQRNKTFTLQDISLKKTANRSFNIMRHYLAEYSIASADIAIEPHVSNMSLLSLGKYFTKDIGQQIVKIGEEETEKMINHIKNLL</sequence>